<comment type="caution">
    <text evidence="1">The sequence shown here is derived from an EMBL/GenBank/DDBJ whole genome shotgun (WGS) entry which is preliminary data.</text>
</comment>
<evidence type="ECO:0000313" key="2">
    <source>
        <dbReference type="Proteomes" id="UP000827092"/>
    </source>
</evidence>
<name>A0AAV6UZJ5_9ARAC</name>
<reference evidence="1 2" key="1">
    <citation type="journal article" date="2022" name="Nat. Ecol. Evol.">
        <title>A masculinizing supergene underlies an exaggerated male reproductive morph in a spider.</title>
        <authorList>
            <person name="Hendrickx F."/>
            <person name="De Corte Z."/>
            <person name="Sonet G."/>
            <person name="Van Belleghem S.M."/>
            <person name="Kostlbacher S."/>
            <person name="Vangestel C."/>
        </authorList>
    </citation>
    <scope>NUCLEOTIDE SEQUENCE [LARGE SCALE GENOMIC DNA]</scope>
    <source>
        <strain evidence="1">W744_W776</strain>
    </source>
</reference>
<dbReference type="Proteomes" id="UP000827092">
    <property type="component" value="Unassembled WGS sequence"/>
</dbReference>
<sequence>MITAHHLICPHALARVIPLRHEVLHHYLTEGFVVAIGTLTPIIPIDRSNFSHVSHASGTTPATSLPVGCIMHGYYQPSKCTTPPQESVPDSINIPGSATASVSLSRPRLSGILISGSLIYRPDSPGIKSGDASPLQMSWWALSFPV</sequence>
<dbReference type="EMBL" id="JAFNEN010000202">
    <property type="protein sequence ID" value="KAG8189835.1"/>
    <property type="molecule type" value="Genomic_DNA"/>
</dbReference>
<organism evidence="1 2">
    <name type="scientific">Oedothorax gibbosus</name>
    <dbReference type="NCBI Taxonomy" id="931172"/>
    <lineage>
        <taxon>Eukaryota</taxon>
        <taxon>Metazoa</taxon>
        <taxon>Ecdysozoa</taxon>
        <taxon>Arthropoda</taxon>
        <taxon>Chelicerata</taxon>
        <taxon>Arachnida</taxon>
        <taxon>Araneae</taxon>
        <taxon>Araneomorphae</taxon>
        <taxon>Entelegynae</taxon>
        <taxon>Araneoidea</taxon>
        <taxon>Linyphiidae</taxon>
        <taxon>Erigoninae</taxon>
        <taxon>Oedothorax</taxon>
    </lineage>
</organism>
<protein>
    <submittedName>
        <fullName evidence="1">Uncharacterized protein</fullName>
    </submittedName>
</protein>
<evidence type="ECO:0000313" key="1">
    <source>
        <dbReference type="EMBL" id="KAG8189835.1"/>
    </source>
</evidence>
<keyword evidence="2" id="KW-1185">Reference proteome</keyword>
<proteinExistence type="predicted"/>
<accession>A0AAV6UZJ5</accession>
<gene>
    <name evidence="1" type="ORF">JTE90_026136</name>
</gene>
<dbReference type="AlphaFoldDB" id="A0AAV6UZJ5"/>